<accession>A0A8E2EEN9</accession>
<name>A0A8E2EEN9_9PEZI</name>
<reference evidence="1 2" key="1">
    <citation type="journal article" date="2016" name="Nat. Commun.">
        <title>Ectomycorrhizal ecology is imprinted in the genome of the dominant symbiotic fungus Cenococcum geophilum.</title>
        <authorList>
            <consortium name="DOE Joint Genome Institute"/>
            <person name="Peter M."/>
            <person name="Kohler A."/>
            <person name="Ohm R.A."/>
            <person name="Kuo A."/>
            <person name="Krutzmann J."/>
            <person name="Morin E."/>
            <person name="Arend M."/>
            <person name="Barry K.W."/>
            <person name="Binder M."/>
            <person name="Choi C."/>
            <person name="Clum A."/>
            <person name="Copeland A."/>
            <person name="Grisel N."/>
            <person name="Haridas S."/>
            <person name="Kipfer T."/>
            <person name="LaButti K."/>
            <person name="Lindquist E."/>
            <person name="Lipzen A."/>
            <person name="Maire R."/>
            <person name="Meier B."/>
            <person name="Mihaltcheva S."/>
            <person name="Molinier V."/>
            <person name="Murat C."/>
            <person name="Poggeler S."/>
            <person name="Quandt C.A."/>
            <person name="Sperisen C."/>
            <person name="Tritt A."/>
            <person name="Tisserant E."/>
            <person name="Crous P.W."/>
            <person name="Henrissat B."/>
            <person name="Nehls U."/>
            <person name="Egli S."/>
            <person name="Spatafora J.W."/>
            <person name="Grigoriev I.V."/>
            <person name="Martin F.M."/>
        </authorList>
    </citation>
    <scope>NUCLEOTIDE SEQUENCE [LARGE SCALE GENOMIC DNA]</scope>
    <source>
        <strain evidence="1 2">CBS 459.81</strain>
    </source>
</reference>
<dbReference type="Proteomes" id="UP000250266">
    <property type="component" value="Unassembled WGS sequence"/>
</dbReference>
<evidence type="ECO:0000313" key="1">
    <source>
        <dbReference type="EMBL" id="OCK82198.1"/>
    </source>
</evidence>
<evidence type="ECO:0000313" key="2">
    <source>
        <dbReference type="Proteomes" id="UP000250266"/>
    </source>
</evidence>
<dbReference type="EMBL" id="KV744895">
    <property type="protein sequence ID" value="OCK82198.1"/>
    <property type="molecule type" value="Genomic_DNA"/>
</dbReference>
<keyword evidence="2" id="KW-1185">Reference proteome</keyword>
<dbReference type="AlphaFoldDB" id="A0A8E2EEN9"/>
<gene>
    <name evidence="1" type="ORF">K432DRAFT_391452</name>
</gene>
<sequence length="219" mass="25005">MSTPHEKMQVFISESALEHQNFAIQIQDQPARHDGLPGEPCTSIHATQFVASARAIGQSNGPNSDYVDERISSDPSSIVKLIYCILNFTCERLLGNEDTSHLFRVLAILRAETRRERATSYLDTIRRMLSMLHLEHSIETWFRNRAAASAGHELGDDGMISIPALKPDFYTLVDAREQLAAIGLRGLRYLEEQWYYRELSMVTTPPHVQQHVKEQQQWL</sequence>
<proteinExistence type="predicted"/>
<protein>
    <submittedName>
        <fullName evidence="1">Uncharacterized protein</fullName>
    </submittedName>
</protein>
<organism evidence="1 2">
    <name type="scientific">Lepidopterella palustris CBS 459.81</name>
    <dbReference type="NCBI Taxonomy" id="1314670"/>
    <lineage>
        <taxon>Eukaryota</taxon>
        <taxon>Fungi</taxon>
        <taxon>Dikarya</taxon>
        <taxon>Ascomycota</taxon>
        <taxon>Pezizomycotina</taxon>
        <taxon>Dothideomycetes</taxon>
        <taxon>Pleosporomycetidae</taxon>
        <taxon>Mytilinidiales</taxon>
        <taxon>Argynnaceae</taxon>
        <taxon>Lepidopterella</taxon>
    </lineage>
</organism>